<proteinExistence type="predicted"/>
<accession>A0ABT4H740</accession>
<name>A0ABT4H740_PAEAL</name>
<dbReference type="Pfam" id="PF05595">
    <property type="entry name" value="DUF771"/>
    <property type="match status" value="1"/>
</dbReference>
<dbReference type="InterPro" id="IPR008489">
    <property type="entry name" value="DUF771"/>
</dbReference>
<comment type="caution">
    <text evidence="1">The sequence shown here is derived from an EMBL/GenBank/DDBJ whole genome shotgun (WGS) entry which is preliminary data.</text>
</comment>
<dbReference type="Proteomes" id="UP001527181">
    <property type="component" value="Unassembled WGS sequence"/>
</dbReference>
<evidence type="ECO:0000313" key="1">
    <source>
        <dbReference type="EMBL" id="MCY9764806.1"/>
    </source>
</evidence>
<protein>
    <submittedName>
        <fullName evidence="1">DUF771 domain-containing protein</fullName>
    </submittedName>
</protein>
<organism evidence="1 2">
    <name type="scientific">Paenibacillus alvei</name>
    <name type="common">Bacillus alvei</name>
    <dbReference type="NCBI Taxonomy" id="44250"/>
    <lineage>
        <taxon>Bacteria</taxon>
        <taxon>Bacillati</taxon>
        <taxon>Bacillota</taxon>
        <taxon>Bacilli</taxon>
        <taxon>Bacillales</taxon>
        <taxon>Paenibacillaceae</taxon>
        <taxon>Paenibacillus</taxon>
    </lineage>
</organism>
<reference evidence="1 2" key="1">
    <citation type="submission" date="2022-05" db="EMBL/GenBank/DDBJ databases">
        <title>Genome Sequencing of Bee-Associated Microbes.</title>
        <authorList>
            <person name="Dunlap C."/>
        </authorList>
    </citation>
    <scope>NUCLEOTIDE SEQUENCE [LARGE SCALE GENOMIC DNA]</scope>
    <source>
        <strain evidence="1 2">NRRL B-04010</strain>
    </source>
</reference>
<dbReference type="EMBL" id="JAMDNP010000119">
    <property type="protein sequence ID" value="MCY9764806.1"/>
    <property type="molecule type" value="Genomic_DNA"/>
</dbReference>
<dbReference type="RefSeq" id="WP_268600662.1">
    <property type="nucleotide sequence ID" value="NZ_JAMDNP010000119.1"/>
</dbReference>
<evidence type="ECO:0000313" key="2">
    <source>
        <dbReference type="Proteomes" id="UP001527181"/>
    </source>
</evidence>
<sequence length="109" mass="12858">MESSPLFKVVVDQEYVKQLAKEEVKRLIVESGEGTWWDLKRLEVETCRKRDWLIENILLNPRFKDEMKLISNGRESGRWMVRAAPMRMFLDKHFHELNGKQVVGGNRVG</sequence>
<gene>
    <name evidence="1" type="ORF">M5X12_30395</name>
</gene>
<keyword evidence="2" id="KW-1185">Reference proteome</keyword>